<accession>A0A2P5GKC3</accession>
<dbReference type="Gene3D" id="3.40.50.1000">
    <property type="entry name" value="HAD superfamily/HAD-like"/>
    <property type="match status" value="1"/>
</dbReference>
<dbReference type="PANTHER" id="PTHR43434:SF3">
    <property type="entry name" value="GMP_IMP NUCLEOTIDASE YRFG"/>
    <property type="match status" value="1"/>
</dbReference>
<gene>
    <name evidence="3" type="ORF">CHU32_20780</name>
    <name evidence="2" type="ORF">CHU33_16860</name>
</gene>
<dbReference type="AlphaFoldDB" id="A0A2P5GKC3"/>
<dbReference type="GO" id="GO:0008967">
    <property type="term" value="F:phosphoglycolate phosphatase activity"/>
    <property type="evidence" value="ECO:0007669"/>
    <property type="project" value="TreeGrafter"/>
</dbReference>
<keyword evidence="4" id="KW-1185">Reference proteome</keyword>
<dbReference type="OrthoDB" id="9773910at2"/>
<dbReference type="GO" id="GO:0005829">
    <property type="term" value="C:cytosol"/>
    <property type="evidence" value="ECO:0007669"/>
    <property type="project" value="TreeGrafter"/>
</dbReference>
<dbReference type="InterPro" id="IPR023214">
    <property type="entry name" value="HAD_sf"/>
</dbReference>
<name>A0A2P5GKC3_9ENTR</name>
<dbReference type="SFLD" id="SFLDS00003">
    <property type="entry name" value="Haloacid_Dehalogenase"/>
    <property type="match status" value="1"/>
</dbReference>
<protein>
    <submittedName>
        <fullName evidence="3">GMP/IMP nucleotidase</fullName>
    </submittedName>
</protein>
<reference evidence="4 5" key="1">
    <citation type="submission" date="2018-01" db="EMBL/GenBank/DDBJ databases">
        <title>Superficieibacter electus gen. nov., sp. nov., an extended-spectrum beta-lactamase possessing member of the Enterobacteriaceae family, isolated from intensive care unit surfaces.</title>
        <authorList>
            <person name="Potter R.F."/>
            <person name="D'Souza A.W."/>
        </authorList>
    </citation>
    <scope>NUCLEOTIDE SEQUENCE [LARGE SCALE GENOMIC DNA]</scope>
    <source>
        <strain evidence="3 5">BP-1</strain>
        <strain evidence="2 4">BP-2</strain>
    </source>
</reference>
<dbReference type="GO" id="GO:0006281">
    <property type="term" value="P:DNA repair"/>
    <property type="evidence" value="ECO:0007669"/>
    <property type="project" value="TreeGrafter"/>
</dbReference>
<dbReference type="InterPro" id="IPR006439">
    <property type="entry name" value="HAD-SF_hydro_IA"/>
</dbReference>
<dbReference type="EMBL" id="PQGE01000015">
    <property type="protein sequence ID" value="POP43227.1"/>
    <property type="molecule type" value="Genomic_DNA"/>
</dbReference>
<evidence type="ECO:0000313" key="2">
    <source>
        <dbReference type="EMBL" id="POP43227.1"/>
    </source>
</evidence>
<dbReference type="SFLD" id="SFLDG01129">
    <property type="entry name" value="C1.5:_HAD__Beta-PGM__Phosphata"/>
    <property type="match status" value="1"/>
</dbReference>
<dbReference type="SUPFAM" id="SSF56784">
    <property type="entry name" value="HAD-like"/>
    <property type="match status" value="1"/>
</dbReference>
<dbReference type="InterPro" id="IPR036412">
    <property type="entry name" value="HAD-like_sf"/>
</dbReference>
<dbReference type="CDD" id="cd01427">
    <property type="entry name" value="HAD_like"/>
    <property type="match status" value="1"/>
</dbReference>
<evidence type="ECO:0000313" key="3">
    <source>
        <dbReference type="EMBL" id="POP44780.1"/>
    </source>
</evidence>
<dbReference type="Proteomes" id="UP000247005">
    <property type="component" value="Unassembled WGS sequence"/>
</dbReference>
<sequence>MQPDIRWQDVDTVLLDMDGTLLDLAFDNYFWQHLVPETYGAARGVSPQEAQALIRQEYSAVQHTLNWYCLDYWSERLGLDICAMTTAQGPRALLREDTIPFLDALKACGKQRILLTNAHPHNLAVKLEHTGLGAHLDLLLSTHTFGYPKEDQRLWQAVTQKTGLNPEKTLFIDDSEPILDAAAHFGIRYCLGVTNPDSGLAEKCYQRHPSLNDYRRLIPSLNVKELP</sequence>
<dbReference type="PANTHER" id="PTHR43434">
    <property type="entry name" value="PHOSPHOGLYCOLATE PHOSPHATASE"/>
    <property type="match status" value="1"/>
</dbReference>
<dbReference type="NCBIfam" id="NF011564">
    <property type="entry name" value="PRK14988.1"/>
    <property type="match status" value="1"/>
</dbReference>
<proteinExistence type="predicted"/>
<dbReference type="GO" id="GO:0046872">
    <property type="term" value="F:metal ion binding"/>
    <property type="evidence" value="ECO:0007669"/>
    <property type="project" value="UniProtKB-KW"/>
</dbReference>
<evidence type="ECO:0000256" key="1">
    <source>
        <dbReference type="ARBA" id="ARBA00022723"/>
    </source>
</evidence>
<evidence type="ECO:0000313" key="5">
    <source>
        <dbReference type="Proteomes" id="UP000247005"/>
    </source>
</evidence>
<evidence type="ECO:0000313" key="4">
    <source>
        <dbReference type="Proteomes" id="UP000237073"/>
    </source>
</evidence>
<dbReference type="RefSeq" id="WP_103677235.1">
    <property type="nucleotide sequence ID" value="NZ_PQGD01000019.1"/>
</dbReference>
<keyword evidence="1" id="KW-0479">Metal-binding</keyword>
<organism evidence="3 5">
    <name type="scientific">Superficieibacter electus</name>
    <dbReference type="NCBI Taxonomy" id="2022662"/>
    <lineage>
        <taxon>Bacteria</taxon>
        <taxon>Pseudomonadati</taxon>
        <taxon>Pseudomonadota</taxon>
        <taxon>Gammaproteobacteria</taxon>
        <taxon>Enterobacterales</taxon>
        <taxon>Enterobacteriaceae</taxon>
        <taxon>Superficieibacter</taxon>
    </lineage>
</organism>
<dbReference type="PRINTS" id="PR00413">
    <property type="entry name" value="HADHALOGNASE"/>
</dbReference>
<comment type="caution">
    <text evidence="3">The sequence shown here is derived from an EMBL/GenBank/DDBJ whole genome shotgun (WGS) entry which is preliminary data.</text>
</comment>
<dbReference type="InterPro" id="IPR050155">
    <property type="entry name" value="HAD-like_hydrolase_sf"/>
</dbReference>
<dbReference type="EMBL" id="PQGD01000019">
    <property type="protein sequence ID" value="POP44780.1"/>
    <property type="molecule type" value="Genomic_DNA"/>
</dbReference>
<dbReference type="NCBIfam" id="TIGR01509">
    <property type="entry name" value="HAD-SF-IA-v3"/>
    <property type="match status" value="1"/>
</dbReference>
<dbReference type="Pfam" id="PF00702">
    <property type="entry name" value="Hydrolase"/>
    <property type="match status" value="1"/>
</dbReference>
<dbReference type="Proteomes" id="UP000237073">
    <property type="component" value="Unassembled WGS sequence"/>
</dbReference>